<evidence type="ECO:0000256" key="4">
    <source>
        <dbReference type="ARBA" id="ARBA00022475"/>
    </source>
</evidence>
<dbReference type="SUPFAM" id="SSF55874">
    <property type="entry name" value="ATPase domain of HSP90 chaperone/DNA topoisomerase II/histidine kinase"/>
    <property type="match status" value="1"/>
</dbReference>
<dbReference type="Gene3D" id="3.30.450.20">
    <property type="entry name" value="PAS domain"/>
    <property type="match status" value="1"/>
</dbReference>
<evidence type="ECO:0000256" key="3">
    <source>
        <dbReference type="ARBA" id="ARBA00012438"/>
    </source>
</evidence>
<dbReference type="SUPFAM" id="SSF158472">
    <property type="entry name" value="HAMP domain-like"/>
    <property type="match status" value="1"/>
</dbReference>
<dbReference type="EMBL" id="JAGRPV010000001">
    <property type="protein sequence ID" value="MDI4648970.1"/>
    <property type="molecule type" value="Genomic_DNA"/>
</dbReference>
<keyword evidence="10" id="KW-0902">Two-component regulatory system</keyword>
<evidence type="ECO:0000256" key="12">
    <source>
        <dbReference type="SAM" id="MobiDB-lite"/>
    </source>
</evidence>
<dbReference type="Pfam" id="PF02743">
    <property type="entry name" value="dCache_1"/>
    <property type="match status" value="1"/>
</dbReference>
<evidence type="ECO:0000256" key="10">
    <source>
        <dbReference type="ARBA" id="ARBA00023012"/>
    </source>
</evidence>
<evidence type="ECO:0000256" key="7">
    <source>
        <dbReference type="ARBA" id="ARBA00022692"/>
    </source>
</evidence>
<dbReference type="Gene3D" id="3.30.565.10">
    <property type="entry name" value="Histidine kinase-like ATPase, C-terminal domain"/>
    <property type="match status" value="1"/>
</dbReference>
<dbReference type="InterPro" id="IPR050640">
    <property type="entry name" value="Bact_2-comp_sensor_kinase"/>
</dbReference>
<dbReference type="SMART" id="SM00304">
    <property type="entry name" value="HAMP"/>
    <property type="match status" value="1"/>
</dbReference>
<dbReference type="InterPro" id="IPR003660">
    <property type="entry name" value="HAMP_dom"/>
</dbReference>
<evidence type="ECO:0000313" key="16">
    <source>
        <dbReference type="Proteomes" id="UP001161691"/>
    </source>
</evidence>
<evidence type="ECO:0000256" key="2">
    <source>
        <dbReference type="ARBA" id="ARBA00004651"/>
    </source>
</evidence>
<evidence type="ECO:0000259" key="14">
    <source>
        <dbReference type="PROSITE" id="PS50885"/>
    </source>
</evidence>
<dbReference type="EC" id="2.7.13.3" evidence="3"/>
<keyword evidence="16" id="KW-1185">Reference proteome</keyword>
<comment type="subcellular location">
    <subcellularLocation>
        <location evidence="2">Cell membrane</location>
        <topology evidence="2">Multi-pass membrane protein</topology>
    </subcellularLocation>
</comment>
<dbReference type="PROSITE" id="PS50885">
    <property type="entry name" value="HAMP"/>
    <property type="match status" value="1"/>
</dbReference>
<evidence type="ECO:0000256" key="9">
    <source>
        <dbReference type="ARBA" id="ARBA00022989"/>
    </source>
</evidence>
<dbReference type="InterPro" id="IPR036890">
    <property type="entry name" value="HATPase_C_sf"/>
</dbReference>
<comment type="caution">
    <text evidence="15">The sequence shown here is derived from an EMBL/GenBank/DDBJ whole genome shotgun (WGS) entry which is preliminary data.</text>
</comment>
<keyword evidence="6" id="KW-0808">Transferase</keyword>
<sequence>MRKPSLARSIFVSMACLVIASVASVAFFSYRNSSVELRKQNEQHLIEIVSNVVHHTDLYLNSYERAHLSLVTNGDIRSFLDAPPADDYERYEVTHRIKEQVIEPLFLKSPEIMTVFLIDYNGNYAYYPNPELRLITDPLPRVTLEELEAETDDNGRLTIINNSVFSDSDNQLITLARKVYGGVYDRFKGILAIEIRADEFSTLWKGINLGQRGFFAIVDSQGRFVYNPDKSQIGQPLDEGLRAKMEQNQLHSFVDSSLGEKRMFVSLKSAYTGWNLMVSIPTAEIRRPIASIRYSSILVGAITLLLALAVAFRFGRTLTKPIQIIKNGMRQTERGNWVKIPKVQANNELDELIDRYNLMVTSLSELMEKLYRTELSKKDAELERQRAELQSLQLQINPHFLYNTLENIMSYAVIQQSSEITEIVDAMALMFRYSIQTYVEETAIVNELKHVLNYMTIMKHRIGREFELDVRIPPAFFLKKIARLTLQPLIENVFQHAFADGFEEYHYIRLDAWLEDDSLVVLLEDNGVGIAPARLALLQAQLEANQLAEAVKQSGSGRQQRGIGMMNVHRRIQLVFGVSYGLRIESVLGEGTKVYIRLPDAGTSSAAGQSGPTEGAGEREAM</sequence>
<evidence type="ECO:0000256" key="13">
    <source>
        <dbReference type="SAM" id="Phobius"/>
    </source>
</evidence>
<accession>A0ABT6TRL4</accession>
<dbReference type="CDD" id="cd06225">
    <property type="entry name" value="HAMP"/>
    <property type="match status" value="1"/>
</dbReference>
<evidence type="ECO:0000256" key="8">
    <source>
        <dbReference type="ARBA" id="ARBA00022777"/>
    </source>
</evidence>
<organism evidence="15 16">
    <name type="scientific">Cohnella hashimotonis</name>
    <dbReference type="NCBI Taxonomy" id="2826895"/>
    <lineage>
        <taxon>Bacteria</taxon>
        <taxon>Bacillati</taxon>
        <taxon>Bacillota</taxon>
        <taxon>Bacilli</taxon>
        <taxon>Bacillales</taxon>
        <taxon>Paenibacillaceae</taxon>
        <taxon>Cohnella</taxon>
    </lineage>
</organism>
<evidence type="ECO:0000313" key="15">
    <source>
        <dbReference type="EMBL" id="MDI4648970.1"/>
    </source>
</evidence>
<proteinExistence type="predicted"/>
<keyword evidence="9 13" id="KW-1133">Transmembrane helix</keyword>
<evidence type="ECO:0000256" key="5">
    <source>
        <dbReference type="ARBA" id="ARBA00022553"/>
    </source>
</evidence>
<dbReference type="Pfam" id="PF02518">
    <property type="entry name" value="HATPase_c"/>
    <property type="match status" value="1"/>
</dbReference>
<dbReference type="InterPro" id="IPR010559">
    <property type="entry name" value="Sig_transdc_His_kin_internal"/>
</dbReference>
<comment type="catalytic activity">
    <reaction evidence="1">
        <text>ATP + protein L-histidine = ADP + protein N-phospho-L-histidine.</text>
        <dbReference type="EC" id="2.7.13.3"/>
    </reaction>
</comment>
<feature type="transmembrane region" description="Helical" evidence="13">
    <location>
        <begin position="294"/>
        <end position="314"/>
    </location>
</feature>
<keyword evidence="5" id="KW-0597">Phosphoprotein</keyword>
<reference evidence="15" key="1">
    <citation type="submission" date="2023-04" db="EMBL/GenBank/DDBJ databases">
        <title>Comparative genomic analysis of Cohnella hashimotonis sp. nov., isolated from the International Space Station.</title>
        <authorList>
            <person name="Venkateswaran K."/>
            <person name="Simpson A."/>
        </authorList>
    </citation>
    <scope>NUCLEOTIDE SEQUENCE</scope>
    <source>
        <strain evidence="15">F6_2S_P_1</strain>
    </source>
</reference>
<dbReference type="PANTHER" id="PTHR34220">
    <property type="entry name" value="SENSOR HISTIDINE KINASE YPDA"/>
    <property type="match status" value="1"/>
</dbReference>
<keyword evidence="4" id="KW-1003">Cell membrane</keyword>
<keyword evidence="11 13" id="KW-0472">Membrane</keyword>
<keyword evidence="8" id="KW-0418">Kinase</keyword>
<evidence type="ECO:0000256" key="1">
    <source>
        <dbReference type="ARBA" id="ARBA00000085"/>
    </source>
</evidence>
<dbReference type="CDD" id="cd12912">
    <property type="entry name" value="PDC2_MCP_like"/>
    <property type="match status" value="1"/>
</dbReference>
<dbReference type="PRINTS" id="PR00344">
    <property type="entry name" value="BCTRLSENSOR"/>
</dbReference>
<gene>
    <name evidence="15" type="ORF">KB449_28795</name>
</gene>
<dbReference type="InterPro" id="IPR004358">
    <property type="entry name" value="Sig_transdc_His_kin-like_C"/>
</dbReference>
<keyword evidence="7 13" id="KW-0812">Transmembrane</keyword>
<evidence type="ECO:0000256" key="6">
    <source>
        <dbReference type="ARBA" id="ARBA00022679"/>
    </source>
</evidence>
<dbReference type="InterPro" id="IPR033479">
    <property type="entry name" value="dCache_1"/>
</dbReference>
<dbReference type="RefSeq" id="WP_282911642.1">
    <property type="nucleotide sequence ID" value="NZ_JAGRPV010000001.1"/>
</dbReference>
<feature type="region of interest" description="Disordered" evidence="12">
    <location>
        <begin position="603"/>
        <end position="622"/>
    </location>
</feature>
<evidence type="ECO:0000256" key="11">
    <source>
        <dbReference type="ARBA" id="ARBA00023136"/>
    </source>
</evidence>
<feature type="domain" description="HAMP" evidence="14">
    <location>
        <begin position="316"/>
        <end position="368"/>
    </location>
</feature>
<dbReference type="InterPro" id="IPR003594">
    <property type="entry name" value="HATPase_dom"/>
</dbReference>
<feature type="compositionally biased region" description="Polar residues" evidence="12">
    <location>
        <begin position="603"/>
        <end position="612"/>
    </location>
</feature>
<dbReference type="Gene3D" id="6.10.340.10">
    <property type="match status" value="1"/>
</dbReference>
<feature type="transmembrane region" description="Helical" evidence="13">
    <location>
        <begin position="6"/>
        <end position="30"/>
    </location>
</feature>
<dbReference type="Proteomes" id="UP001161691">
    <property type="component" value="Unassembled WGS sequence"/>
</dbReference>
<protein>
    <recommendedName>
        <fullName evidence="3">histidine kinase</fullName>
        <ecNumber evidence="3">2.7.13.3</ecNumber>
    </recommendedName>
</protein>
<dbReference type="Pfam" id="PF06580">
    <property type="entry name" value="His_kinase"/>
    <property type="match status" value="1"/>
</dbReference>
<name>A0ABT6TRL4_9BACL</name>
<dbReference type="PANTHER" id="PTHR34220:SF7">
    <property type="entry name" value="SENSOR HISTIDINE KINASE YPDA"/>
    <property type="match status" value="1"/>
</dbReference>